<feature type="region of interest" description="Disordered" evidence="1">
    <location>
        <begin position="54"/>
        <end position="83"/>
    </location>
</feature>
<feature type="compositionally biased region" description="Basic and acidic residues" evidence="1">
    <location>
        <begin position="73"/>
        <end position="83"/>
    </location>
</feature>
<evidence type="ECO:0000256" key="1">
    <source>
        <dbReference type="SAM" id="MobiDB-lite"/>
    </source>
</evidence>
<sequence>MNDRAVCIKDREESTRAGLSSNLESVGMSSDQCDSILLSVDSLLHDAGQMQRQCRERTEQLSRKAAQLQRESAGLREQSERAQHDMVRIRRQLDELIQTKAAFEARERQAQKLSKQL</sequence>
<comment type="caution">
    <text evidence="2">The sequence shown here is derived from an EMBL/GenBank/DDBJ whole genome shotgun (WGS) entry which is preliminary data.</text>
</comment>
<dbReference type="Proteomes" id="UP001460270">
    <property type="component" value="Unassembled WGS sequence"/>
</dbReference>
<protein>
    <submittedName>
        <fullName evidence="2">Uncharacterized protein</fullName>
    </submittedName>
</protein>
<name>A0AAW0NWD1_9GOBI</name>
<accession>A0AAW0NWD1</accession>
<proteinExistence type="predicted"/>
<evidence type="ECO:0000313" key="2">
    <source>
        <dbReference type="EMBL" id="KAK7909544.1"/>
    </source>
</evidence>
<keyword evidence="3" id="KW-1185">Reference proteome</keyword>
<gene>
    <name evidence="2" type="ORF">WMY93_014228</name>
</gene>
<evidence type="ECO:0000313" key="3">
    <source>
        <dbReference type="Proteomes" id="UP001460270"/>
    </source>
</evidence>
<dbReference type="EMBL" id="JBBPFD010000010">
    <property type="protein sequence ID" value="KAK7909544.1"/>
    <property type="molecule type" value="Genomic_DNA"/>
</dbReference>
<reference evidence="3" key="1">
    <citation type="submission" date="2024-04" db="EMBL/GenBank/DDBJ databases">
        <title>Salinicola lusitanus LLJ914,a marine bacterium isolated from the Okinawa Trough.</title>
        <authorList>
            <person name="Li J."/>
        </authorList>
    </citation>
    <scope>NUCLEOTIDE SEQUENCE [LARGE SCALE GENOMIC DNA]</scope>
</reference>
<dbReference type="AlphaFoldDB" id="A0AAW0NWD1"/>
<organism evidence="2 3">
    <name type="scientific">Mugilogobius chulae</name>
    <name type="common">yellowstripe goby</name>
    <dbReference type="NCBI Taxonomy" id="88201"/>
    <lineage>
        <taxon>Eukaryota</taxon>
        <taxon>Metazoa</taxon>
        <taxon>Chordata</taxon>
        <taxon>Craniata</taxon>
        <taxon>Vertebrata</taxon>
        <taxon>Euteleostomi</taxon>
        <taxon>Actinopterygii</taxon>
        <taxon>Neopterygii</taxon>
        <taxon>Teleostei</taxon>
        <taxon>Neoteleostei</taxon>
        <taxon>Acanthomorphata</taxon>
        <taxon>Gobiaria</taxon>
        <taxon>Gobiiformes</taxon>
        <taxon>Gobioidei</taxon>
        <taxon>Gobiidae</taxon>
        <taxon>Gobionellinae</taxon>
        <taxon>Mugilogobius</taxon>
    </lineage>
</organism>